<feature type="region of interest" description="Disordered" evidence="7">
    <location>
        <begin position="1"/>
        <end position="20"/>
    </location>
</feature>
<comment type="caution">
    <text evidence="8">The sequence shown here is derived from an EMBL/GenBank/DDBJ whole genome shotgun (WGS) entry which is preliminary data.</text>
</comment>
<gene>
    <name evidence="8" type="ORF">DR999_PMT14496</name>
</gene>
<evidence type="ECO:0000313" key="9">
    <source>
        <dbReference type="Proteomes" id="UP000297703"/>
    </source>
</evidence>
<dbReference type="PANTHER" id="PTHR10687:SF7">
    <property type="entry name" value="SECRETORY CARRIER-ASSOCIATED MEMBRANE PROTEIN 2"/>
    <property type="match status" value="1"/>
</dbReference>
<keyword evidence="2 5" id="KW-0812">Transmembrane</keyword>
<name>A0A4D9E8B5_9SAUR</name>
<organism evidence="8 9">
    <name type="scientific">Platysternon megacephalum</name>
    <name type="common">big-headed turtle</name>
    <dbReference type="NCBI Taxonomy" id="55544"/>
    <lineage>
        <taxon>Eukaryota</taxon>
        <taxon>Metazoa</taxon>
        <taxon>Chordata</taxon>
        <taxon>Craniata</taxon>
        <taxon>Vertebrata</taxon>
        <taxon>Euteleostomi</taxon>
        <taxon>Archelosauria</taxon>
        <taxon>Testudinata</taxon>
        <taxon>Testudines</taxon>
        <taxon>Cryptodira</taxon>
        <taxon>Durocryptodira</taxon>
        <taxon>Testudinoidea</taxon>
        <taxon>Platysternidae</taxon>
        <taxon>Platysternon</taxon>
    </lineage>
</organism>
<dbReference type="OrthoDB" id="242866at2759"/>
<keyword evidence="6" id="KW-0175">Coiled coil</keyword>
<evidence type="ECO:0000256" key="2">
    <source>
        <dbReference type="ARBA" id="ARBA00022692"/>
    </source>
</evidence>
<evidence type="ECO:0000256" key="3">
    <source>
        <dbReference type="ARBA" id="ARBA00022989"/>
    </source>
</evidence>
<evidence type="ECO:0000256" key="5">
    <source>
        <dbReference type="RuleBase" id="RU363122"/>
    </source>
</evidence>
<evidence type="ECO:0000256" key="4">
    <source>
        <dbReference type="ARBA" id="ARBA00023136"/>
    </source>
</evidence>
<comment type="subcellular location">
    <subcellularLocation>
        <location evidence="1 5">Membrane</location>
        <topology evidence="1 5">Multi-pass membrane protein</topology>
    </subcellularLocation>
</comment>
<dbReference type="GO" id="GO:0055038">
    <property type="term" value="C:recycling endosome membrane"/>
    <property type="evidence" value="ECO:0007669"/>
    <property type="project" value="TreeGrafter"/>
</dbReference>
<reference evidence="8 9" key="2">
    <citation type="submission" date="2019-04" db="EMBL/GenBank/DDBJ databases">
        <title>The genome sequence of big-headed turtle.</title>
        <authorList>
            <person name="Gong S."/>
        </authorList>
    </citation>
    <scope>NUCLEOTIDE SEQUENCE [LARGE SCALE GENOMIC DNA]</scope>
    <source>
        <strain evidence="8">DO16091913</strain>
        <tissue evidence="8">Muscle</tissue>
    </source>
</reference>
<dbReference type="GO" id="GO:0032588">
    <property type="term" value="C:trans-Golgi network membrane"/>
    <property type="evidence" value="ECO:0007669"/>
    <property type="project" value="TreeGrafter"/>
</dbReference>
<feature type="compositionally biased region" description="Polar residues" evidence="7">
    <location>
        <begin position="40"/>
        <end position="55"/>
    </location>
</feature>
<evidence type="ECO:0000256" key="1">
    <source>
        <dbReference type="ARBA" id="ARBA00004141"/>
    </source>
</evidence>
<feature type="coiled-coil region" evidence="6">
    <location>
        <begin position="83"/>
        <end position="113"/>
    </location>
</feature>
<evidence type="ECO:0000313" key="8">
    <source>
        <dbReference type="EMBL" id="TFK03094.1"/>
    </source>
</evidence>
<dbReference type="GO" id="GO:0015031">
    <property type="term" value="P:protein transport"/>
    <property type="evidence" value="ECO:0007669"/>
    <property type="project" value="InterPro"/>
</dbReference>
<sequence length="333" mass="37137">MSAYDTNPFADPVDVNPFQDPSVTQLTHANQGGLDEFNPFSENSRLTNGAQTVPATQPAGPSQPAVLQPSVEPTPQAVASAAQAGLLQQQQELERKAAELERKERELQNNAAAFNPRQNNWPPFPKKCPIKPCFYQDFSADIPADYQRICKMLYYLWMFHSVTLLLNLLACLAWFTDSPQRGVDFGLSILWFILSTPCAFLCWYRPIYKAFRSDSSFSFFVFFFIFFCQIAIYIIQAVGIPGWGDSGWIAALGETRSNWAVSIIMMVVAAFFTLCAILSLFLLKRVHSLYRRTGASFQRAQEEFSQGILTNRNFQNAAAGAASSAAQGAFRGN</sequence>
<evidence type="ECO:0000256" key="7">
    <source>
        <dbReference type="SAM" id="MobiDB-lite"/>
    </source>
</evidence>
<feature type="transmembrane region" description="Helical" evidence="5">
    <location>
        <begin position="216"/>
        <end position="239"/>
    </location>
</feature>
<feature type="region of interest" description="Disordered" evidence="7">
    <location>
        <begin position="29"/>
        <end position="71"/>
    </location>
</feature>
<keyword evidence="5" id="KW-0813">Transport</keyword>
<keyword evidence="9" id="KW-1185">Reference proteome</keyword>
<dbReference type="EMBL" id="QXTE01000167">
    <property type="protein sequence ID" value="TFK03094.1"/>
    <property type="molecule type" value="Genomic_DNA"/>
</dbReference>
<evidence type="ECO:0000256" key="6">
    <source>
        <dbReference type="SAM" id="Coils"/>
    </source>
</evidence>
<dbReference type="Proteomes" id="UP000297703">
    <property type="component" value="Unassembled WGS sequence"/>
</dbReference>
<dbReference type="PANTHER" id="PTHR10687">
    <property type="entry name" value="SECRETORY CARRIER-ASSOCIATED MEMBRANE PROTEIN SCAMP"/>
    <property type="match status" value="1"/>
</dbReference>
<feature type="transmembrane region" description="Helical" evidence="5">
    <location>
        <begin position="259"/>
        <end position="283"/>
    </location>
</feature>
<protein>
    <recommendedName>
        <fullName evidence="5">Secretory carrier-associated membrane protein</fullName>
        <shortName evidence="5">Secretory carrier membrane protein</shortName>
    </recommendedName>
</protein>
<reference evidence="8 9" key="1">
    <citation type="submission" date="2019-04" db="EMBL/GenBank/DDBJ databases">
        <title>Draft genome of the big-headed turtle Platysternon megacephalum.</title>
        <authorList>
            <person name="Gong S."/>
        </authorList>
    </citation>
    <scope>NUCLEOTIDE SEQUENCE [LARGE SCALE GENOMIC DNA]</scope>
    <source>
        <strain evidence="8">DO16091913</strain>
        <tissue evidence="8">Muscle</tissue>
    </source>
</reference>
<dbReference type="InterPro" id="IPR007273">
    <property type="entry name" value="SCAMP"/>
</dbReference>
<keyword evidence="3 5" id="KW-1133">Transmembrane helix</keyword>
<dbReference type="Pfam" id="PF04144">
    <property type="entry name" value="SCAMP"/>
    <property type="match status" value="1"/>
</dbReference>
<dbReference type="STRING" id="55544.A0A4D9E8B5"/>
<accession>A0A4D9E8B5</accession>
<feature type="transmembrane region" description="Helical" evidence="5">
    <location>
        <begin position="187"/>
        <end position="204"/>
    </location>
</feature>
<comment type="similarity">
    <text evidence="5">Belongs to the SCAMP family.</text>
</comment>
<proteinExistence type="inferred from homology"/>
<dbReference type="AlphaFoldDB" id="A0A4D9E8B5"/>
<feature type="transmembrane region" description="Helical" evidence="5">
    <location>
        <begin position="153"/>
        <end position="175"/>
    </location>
</feature>
<keyword evidence="4 5" id="KW-0472">Membrane</keyword>